<keyword evidence="2" id="KW-1185">Reference proteome</keyword>
<dbReference type="PANTHER" id="PTHR17985:SF8">
    <property type="entry name" value="TRANSPORT AND GOLGI ORGANIZATION PROTEIN 2 HOMOLOG"/>
    <property type="match status" value="1"/>
</dbReference>
<dbReference type="Proteomes" id="UP001362999">
    <property type="component" value="Unassembled WGS sequence"/>
</dbReference>
<dbReference type="EMBL" id="JAWWNJ010000037">
    <property type="protein sequence ID" value="KAK7022175.1"/>
    <property type="molecule type" value="Genomic_DNA"/>
</dbReference>
<dbReference type="GO" id="GO:0009306">
    <property type="term" value="P:protein secretion"/>
    <property type="evidence" value="ECO:0007669"/>
    <property type="project" value="TreeGrafter"/>
</dbReference>
<sequence length="348" mass="37816">MCVAFWTLDHPDYALILCSNRDEFLARPALPAALRDHSLEMAEHNSTVSDPSLGLPDANTVLSGRDTQAGGTWLGLAHARGRVALLTNITEAYQNFPSSRGELVYRFLLGRPTTSLEDLFPQAAYSGFNLLTLEARWQLTPQGLGEPSSLQFAFTNASILSNGGAGGQITSRKLRSDEFTCAGLSNGLHVSDTTGEQWPKVSQGRSLFASAIAAHDAELKADRDVKAAEEDPFADEALARRLFGIMRTTAPEPVRAREELRRTICVRPLEIGAKAPDAPPAYYGTRTASVLLVRRSGEALFVERDVWRLAPHAAEGLELYQGGRIGGTEGAGEDAGERVFRVKMNVFM</sequence>
<protein>
    <submittedName>
        <fullName evidence="1">NRDE protein-domain-containing protein</fullName>
    </submittedName>
</protein>
<proteinExistence type="predicted"/>
<dbReference type="GO" id="GO:0007030">
    <property type="term" value="P:Golgi organization"/>
    <property type="evidence" value="ECO:0007669"/>
    <property type="project" value="TreeGrafter"/>
</dbReference>
<evidence type="ECO:0000313" key="2">
    <source>
        <dbReference type="Proteomes" id="UP001362999"/>
    </source>
</evidence>
<comment type="caution">
    <text evidence="1">The sequence shown here is derived from an EMBL/GenBank/DDBJ whole genome shotgun (WGS) entry which is preliminary data.</text>
</comment>
<dbReference type="Pfam" id="PF05742">
    <property type="entry name" value="TANGO2"/>
    <property type="match status" value="1"/>
</dbReference>
<dbReference type="GO" id="GO:0005794">
    <property type="term" value="C:Golgi apparatus"/>
    <property type="evidence" value="ECO:0007669"/>
    <property type="project" value="TreeGrafter"/>
</dbReference>
<name>A0AAW0B7Z3_9AGAR</name>
<evidence type="ECO:0000313" key="1">
    <source>
        <dbReference type="EMBL" id="KAK7022175.1"/>
    </source>
</evidence>
<dbReference type="PANTHER" id="PTHR17985">
    <property type="entry name" value="SER/THR-RICH PROTEIN T10 IN DGCR REGION"/>
    <property type="match status" value="1"/>
</dbReference>
<dbReference type="AlphaFoldDB" id="A0AAW0B7Z3"/>
<reference evidence="1 2" key="1">
    <citation type="journal article" date="2024" name="J Genomics">
        <title>Draft genome sequencing and assembly of Favolaschia claudopus CIRM-BRFM 2984 isolated from oak limbs.</title>
        <authorList>
            <person name="Navarro D."/>
            <person name="Drula E."/>
            <person name="Chaduli D."/>
            <person name="Cazenave R."/>
            <person name="Ahrendt S."/>
            <person name="Wang J."/>
            <person name="Lipzen A."/>
            <person name="Daum C."/>
            <person name="Barry K."/>
            <person name="Grigoriev I.V."/>
            <person name="Favel A."/>
            <person name="Rosso M.N."/>
            <person name="Martin F."/>
        </authorList>
    </citation>
    <scope>NUCLEOTIDE SEQUENCE [LARGE SCALE GENOMIC DNA]</scope>
    <source>
        <strain evidence="1 2">CIRM-BRFM 2984</strain>
    </source>
</reference>
<dbReference type="InterPro" id="IPR008551">
    <property type="entry name" value="TANGO2"/>
</dbReference>
<organism evidence="1 2">
    <name type="scientific">Favolaschia claudopus</name>
    <dbReference type="NCBI Taxonomy" id="2862362"/>
    <lineage>
        <taxon>Eukaryota</taxon>
        <taxon>Fungi</taxon>
        <taxon>Dikarya</taxon>
        <taxon>Basidiomycota</taxon>
        <taxon>Agaricomycotina</taxon>
        <taxon>Agaricomycetes</taxon>
        <taxon>Agaricomycetidae</taxon>
        <taxon>Agaricales</taxon>
        <taxon>Marasmiineae</taxon>
        <taxon>Mycenaceae</taxon>
        <taxon>Favolaschia</taxon>
    </lineage>
</organism>
<accession>A0AAW0B7Z3</accession>
<gene>
    <name evidence="1" type="ORF">R3P38DRAFT_3317588</name>
</gene>